<comment type="caution">
    <text evidence="1">The sequence shown here is derived from an EMBL/GenBank/DDBJ whole genome shotgun (WGS) entry which is preliminary data.</text>
</comment>
<sequence length="55" mass="6486">MVPIKKRPLPYEQINVAQIILNAIHSEPDVELYIEAKLIIKISKRDKRDKQFLID</sequence>
<reference evidence="1 2" key="1">
    <citation type="submission" date="2021-06" db="EMBL/GenBank/DDBJ databases">
        <authorList>
            <person name="Kallberg Y."/>
            <person name="Tangrot J."/>
            <person name="Rosling A."/>
        </authorList>
    </citation>
    <scope>NUCLEOTIDE SEQUENCE [LARGE SCALE GENOMIC DNA]</scope>
    <source>
        <strain evidence="1 2">120-4 pot B 10/14</strain>
    </source>
</reference>
<protein>
    <submittedName>
        <fullName evidence="1">40293_t:CDS:1</fullName>
    </submittedName>
</protein>
<proteinExistence type="predicted"/>
<accession>A0ABN7UAV8</accession>
<evidence type="ECO:0000313" key="2">
    <source>
        <dbReference type="Proteomes" id="UP000789901"/>
    </source>
</evidence>
<keyword evidence="2" id="KW-1185">Reference proteome</keyword>
<evidence type="ECO:0000313" key="1">
    <source>
        <dbReference type="EMBL" id="CAG8552040.1"/>
    </source>
</evidence>
<dbReference type="EMBL" id="CAJVQB010001824">
    <property type="protein sequence ID" value="CAG8552040.1"/>
    <property type="molecule type" value="Genomic_DNA"/>
</dbReference>
<dbReference type="Proteomes" id="UP000789901">
    <property type="component" value="Unassembled WGS sequence"/>
</dbReference>
<organism evidence="1 2">
    <name type="scientific">Gigaspora margarita</name>
    <dbReference type="NCBI Taxonomy" id="4874"/>
    <lineage>
        <taxon>Eukaryota</taxon>
        <taxon>Fungi</taxon>
        <taxon>Fungi incertae sedis</taxon>
        <taxon>Mucoromycota</taxon>
        <taxon>Glomeromycotina</taxon>
        <taxon>Glomeromycetes</taxon>
        <taxon>Diversisporales</taxon>
        <taxon>Gigasporaceae</taxon>
        <taxon>Gigaspora</taxon>
    </lineage>
</organism>
<gene>
    <name evidence="1" type="ORF">GMARGA_LOCUS4604</name>
</gene>
<name>A0ABN7UAV8_GIGMA</name>